<evidence type="ECO:0000313" key="3">
    <source>
        <dbReference type="EMBL" id="GAH03245.1"/>
    </source>
</evidence>
<evidence type="ECO:0000259" key="2">
    <source>
        <dbReference type="PROSITE" id="PS50263"/>
    </source>
</evidence>
<sequence>NWMPLPRAALYAQGENVHVAVWPGSVRNTADITRFIAKESRSYVLSVSALMHADWIADTFPHAARVKEAASGWMTDGGSCIAGPDGEWLLEPQTETEALLSAELDLDMIRRERQNFDPAGHYARPDVTRLQVDRTRQNTVTFED</sequence>
<dbReference type="AlphaFoldDB" id="X1D4P2"/>
<dbReference type="InterPro" id="IPR003010">
    <property type="entry name" value="C-N_Hydrolase"/>
</dbReference>
<proteinExistence type="inferred from homology"/>
<dbReference type="Gene3D" id="3.60.110.10">
    <property type="entry name" value="Carbon-nitrogen hydrolase"/>
    <property type="match status" value="1"/>
</dbReference>
<name>X1D4P2_9ZZZZ</name>
<dbReference type="SUPFAM" id="SSF56317">
    <property type="entry name" value="Carbon-nitrogen hydrolase"/>
    <property type="match status" value="1"/>
</dbReference>
<reference evidence="3" key="1">
    <citation type="journal article" date="2014" name="Front. Microbiol.">
        <title>High frequency of phylogenetically diverse reductive dehalogenase-homologous genes in deep subseafloor sedimentary metagenomes.</title>
        <authorList>
            <person name="Kawai M."/>
            <person name="Futagami T."/>
            <person name="Toyoda A."/>
            <person name="Takaki Y."/>
            <person name="Nishi S."/>
            <person name="Hori S."/>
            <person name="Arai W."/>
            <person name="Tsubouchi T."/>
            <person name="Morono Y."/>
            <person name="Uchiyama I."/>
            <person name="Ito T."/>
            <person name="Fujiyama A."/>
            <person name="Inagaki F."/>
            <person name="Takami H."/>
        </authorList>
    </citation>
    <scope>NUCLEOTIDE SEQUENCE</scope>
    <source>
        <strain evidence="3">Expedition CK06-06</strain>
    </source>
</reference>
<accession>X1D4P2</accession>
<dbReference type="PROSITE" id="PS50263">
    <property type="entry name" value="CN_HYDROLASE"/>
    <property type="match status" value="1"/>
</dbReference>
<dbReference type="PANTHER" id="PTHR46044:SF1">
    <property type="entry name" value="CN HYDROLASE DOMAIN-CONTAINING PROTEIN"/>
    <property type="match status" value="1"/>
</dbReference>
<feature type="domain" description="CN hydrolase" evidence="2">
    <location>
        <begin position="1"/>
        <end position="106"/>
    </location>
</feature>
<dbReference type="EMBL" id="BART01020364">
    <property type="protein sequence ID" value="GAH03245.1"/>
    <property type="molecule type" value="Genomic_DNA"/>
</dbReference>
<dbReference type="PANTHER" id="PTHR46044">
    <property type="entry name" value="NITRILASE"/>
    <property type="match status" value="1"/>
</dbReference>
<comment type="similarity">
    <text evidence="1">Belongs to the carbon-nitrogen hydrolase superfamily. Nitrilase family.</text>
</comment>
<dbReference type="InterPro" id="IPR044149">
    <property type="entry name" value="Nitrilases_CHs"/>
</dbReference>
<protein>
    <recommendedName>
        <fullName evidence="2">CN hydrolase domain-containing protein</fullName>
    </recommendedName>
</protein>
<comment type="caution">
    <text evidence="3">The sequence shown here is derived from an EMBL/GenBank/DDBJ whole genome shotgun (WGS) entry which is preliminary data.</text>
</comment>
<dbReference type="GO" id="GO:0003824">
    <property type="term" value="F:catalytic activity"/>
    <property type="evidence" value="ECO:0007669"/>
    <property type="project" value="InterPro"/>
</dbReference>
<dbReference type="InterPro" id="IPR036526">
    <property type="entry name" value="C-N_Hydrolase_sf"/>
</dbReference>
<dbReference type="Pfam" id="PF00795">
    <property type="entry name" value="CN_hydrolase"/>
    <property type="match status" value="1"/>
</dbReference>
<feature type="non-terminal residue" evidence="3">
    <location>
        <position position="1"/>
    </location>
</feature>
<organism evidence="3">
    <name type="scientific">marine sediment metagenome</name>
    <dbReference type="NCBI Taxonomy" id="412755"/>
    <lineage>
        <taxon>unclassified sequences</taxon>
        <taxon>metagenomes</taxon>
        <taxon>ecological metagenomes</taxon>
    </lineage>
</organism>
<gene>
    <name evidence="3" type="ORF">S01H4_37855</name>
</gene>
<evidence type="ECO:0000256" key="1">
    <source>
        <dbReference type="ARBA" id="ARBA00008129"/>
    </source>
</evidence>